<accession>A0ABD6EF73</accession>
<organism evidence="2 3">
    <name type="scientific">Gnathostoma spinigerum</name>
    <dbReference type="NCBI Taxonomy" id="75299"/>
    <lineage>
        <taxon>Eukaryota</taxon>
        <taxon>Metazoa</taxon>
        <taxon>Ecdysozoa</taxon>
        <taxon>Nematoda</taxon>
        <taxon>Chromadorea</taxon>
        <taxon>Rhabditida</taxon>
        <taxon>Spirurina</taxon>
        <taxon>Gnathostomatomorpha</taxon>
        <taxon>Gnathostomatoidea</taxon>
        <taxon>Gnathostomatidae</taxon>
        <taxon>Gnathostoma</taxon>
    </lineage>
</organism>
<reference evidence="2 3" key="1">
    <citation type="submission" date="2024-08" db="EMBL/GenBank/DDBJ databases">
        <title>Gnathostoma spinigerum genome.</title>
        <authorList>
            <person name="Gonzalez-Bertolin B."/>
            <person name="Monzon S."/>
            <person name="Zaballos A."/>
            <person name="Jimenez P."/>
            <person name="Dekumyoy P."/>
            <person name="Varona S."/>
            <person name="Cuesta I."/>
            <person name="Sumanam S."/>
            <person name="Adisakwattana P."/>
            <person name="Gasser R.B."/>
            <person name="Hernandez-Gonzalez A."/>
            <person name="Young N.D."/>
            <person name="Perteguer M.J."/>
        </authorList>
    </citation>
    <scope>NUCLEOTIDE SEQUENCE [LARGE SCALE GENOMIC DNA]</scope>
    <source>
        <strain evidence="2">AL3</strain>
        <tissue evidence="2">Liver</tissue>
    </source>
</reference>
<proteinExistence type="predicted"/>
<evidence type="ECO:0008006" key="4">
    <source>
        <dbReference type="Google" id="ProtNLM"/>
    </source>
</evidence>
<comment type="caution">
    <text evidence="2">The sequence shown here is derived from an EMBL/GenBank/DDBJ whole genome shotgun (WGS) entry which is preliminary data.</text>
</comment>
<gene>
    <name evidence="2" type="ORF">AB6A40_004959</name>
</gene>
<keyword evidence="3" id="KW-1185">Reference proteome</keyword>
<evidence type="ECO:0000313" key="3">
    <source>
        <dbReference type="Proteomes" id="UP001608902"/>
    </source>
</evidence>
<name>A0ABD6EF73_9BILA</name>
<dbReference type="AlphaFoldDB" id="A0ABD6EF73"/>
<dbReference type="EMBL" id="JBGFUD010003022">
    <property type="protein sequence ID" value="MFH4978250.1"/>
    <property type="molecule type" value="Genomic_DNA"/>
</dbReference>
<feature type="compositionally biased region" description="Basic residues" evidence="1">
    <location>
        <begin position="20"/>
        <end position="36"/>
    </location>
</feature>
<dbReference type="Proteomes" id="UP001608902">
    <property type="component" value="Unassembled WGS sequence"/>
</dbReference>
<evidence type="ECO:0000313" key="2">
    <source>
        <dbReference type="EMBL" id="MFH4978250.1"/>
    </source>
</evidence>
<evidence type="ECO:0000256" key="1">
    <source>
        <dbReference type="SAM" id="MobiDB-lite"/>
    </source>
</evidence>
<protein>
    <recommendedName>
        <fullName evidence="4">BHLH domain-containing protein</fullName>
    </recommendedName>
</protein>
<feature type="region of interest" description="Disordered" evidence="1">
    <location>
        <begin position="1"/>
        <end position="42"/>
    </location>
</feature>
<sequence length="127" mass="14435">MAILKKNRSTTHQSIFAKKSVTHKRKSEKKSRKRRTACSTRHLSREELTELKELSCLLPTSGQLSIDDPCGILEAAARYITQLRATITARARIGLLPLEALQKPFYVDLKSPKADSEVKRKYEPSIR</sequence>